<gene>
    <name evidence="1" type="ORF">KT71_02342</name>
</gene>
<accession>A4A6Y0</accession>
<dbReference type="STRING" id="314285.KT71_02342"/>
<reference evidence="1 2" key="1">
    <citation type="journal article" date="2007" name="Proc. Natl. Acad. Sci. U.S.A.">
        <title>Characterization of a marine gammaproteobacterium capable of aerobic anoxygenic photosynthesis.</title>
        <authorList>
            <person name="Fuchs B.M."/>
            <person name="Spring S."/>
            <person name="Teeling H."/>
            <person name="Quast C."/>
            <person name="Wulf J."/>
            <person name="Schattenhofer M."/>
            <person name="Yan S."/>
            <person name="Ferriera S."/>
            <person name="Johnson J."/>
            <person name="Glockner F.O."/>
            <person name="Amann R."/>
        </authorList>
    </citation>
    <scope>NUCLEOTIDE SEQUENCE [LARGE SCALE GENOMIC DNA]</scope>
    <source>
        <strain evidence="1">KT71</strain>
    </source>
</reference>
<sequence>MGGCPCFGLERLRFVARISVGNNLLGPWDLKATIHHLRLARPHIMTICTHTRRAIHFSMKVFDWSAEKNRLFVEERGLAFEEAAFYIQAGGLLDDIAHPNTSSYPNQRLFVVLIGDYVYLVPYVEDEERIFLKTIIPSRKFTKLYLGGAR</sequence>
<comment type="caution">
    <text evidence="1">The sequence shown here is derived from an EMBL/GenBank/DDBJ whole genome shotgun (WGS) entry which is preliminary data.</text>
</comment>
<dbReference type="eggNOG" id="COG2929">
    <property type="taxonomic scope" value="Bacteria"/>
</dbReference>
<protein>
    <recommendedName>
        <fullName evidence="3">Toxin</fullName>
    </recommendedName>
</protein>
<keyword evidence="2" id="KW-1185">Reference proteome</keyword>
<organism evidence="1 2">
    <name type="scientific">Congregibacter litoralis KT71</name>
    <dbReference type="NCBI Taxonomy" id="314285"/>
    <lineage>
        <taxon>Bacteria</taxon>
        <taxon>Pseudomonadati</taxon>
        <taxon>Pseudomonadota</taxon>
        <taxon>Gammaproteobacteria</taxon>
        <taxon>Cellvibrionales</taxon>
        <taxon>Halieaceae</taxon>
        <taxon>Congregibacter</taxon>
    </lineage>
</organism>
<dbReference type="HOGENOM" id="CLU_1737421_0_0_6"/>
<dbReference type="Proteomes" id="UP000019205">
    <property type="component" value="Chromosome"/>
</dbReference>
<dbReference type="EMBL" id="AAOA02000002">
    <property type="protein sequence ID" value="EAQ98049.2"/>
    <property type="molecule type" value="Genomic_DNA"/>
</dbReference>
<evidence type="ECO:0000313" key="2">
    <source>
        <dbReference type="Proteomes" id="UP000019205"/>
    </source>
</evidence>
<name>A4A6Y0_9GAMM</name>
<dbReference type="AlphaFoldDB" id="A4A6Y0"/>
<proteinExistence type="predicted"/>
<reference evidence="1 2" key="2">
    <citation type="journal article" date="2009" name="PLoS ONE">
        <title>The photosynthetic apparatus and its regulation in the aerobic gammaproteobacterium Congregibacter litoralis gen. nov., sp. nov.</title>
        <authorList>
            <person name="Spring S."/>
            <person name="Lunsdorf H."/>
            <person name="Fuchs B.M."/>
            <person name="Tindall B.J."/>
        </authorList>
    </citation>
    <scope>NUCLEOTIDE SEQUENCE [LARGE SCALE GENOMIC DNA]</scope>
    <source>
        <strain evidence="1">KT71</strain>
    </source>
</reference>
<evidence type="ECO:0000313" key="1">
    <source>
        <dbReference type="EMBL" id="EAQ98049.2"/>
    </source>
</evidence>
<evidence type="ECO:0008006" key="3">
    <source>
        <dbReference type="Google" id="ProtNLM"/>
    </source>
</evidence>